<evidence type="ECO:0000313" key="2">
    <source>
        <dbReference type="EMBL" id="KAI9244667.1"/>
    </source>
</evidence>
<reference evidence="2" key="1">
    <citation type="journal article" date="2022" name="IScience">
        <title>Evolution of zygomycete secretomes and the origins of terrestrial fungal ecologies.</title>
        <authorList>
            <person name="Chang Y."/>
            <person name="Wang Y."/>
            <person name="Mondo S."/>
            <person name="Ahrendt S."/>
            <person name="Andreopoulos W."/>
            <person name="Barry K."/>
            <person name="Beard J."/>
            <person name="Benny G.L."/>
            <person name="Blankenship S."/>
            <person name="Bonito G."/>
            <person name="Cuomo C."/>
            <person name="Desiro A."/>
            <person name="Gervers K.A."/>
            <person name="Hundley H."/>
            <person name="Kuo A."/>
            <person name="LaButti K."/>
            <person name="Lang B.F."/>
            <person name="Lipzen A."/>
            <person name="O'Donnell K."/>
            <person name="Pangilinan J."/>
            <person name="Reynolds N."/>
            <person name="Sandor L."/>
            <person name="Smith M.E."/>
            <person name="Tsang A."/>
            <person name="Grigoriev I.V."/>
            <person name="Stajich J.E."/>
            <person name="Spatafora J.W."/>
        </authorList>
    </citation>
    <scope>NUCLEOTIDE SEQUENCE</scope>
    <source>
        <strain evidence="2">RSA 2281</strain>
    </source>
</reference>
<dbReference type="AlphaFoldDB" id="A0AAD5P8S1"/>
<feature type="region of interest" description="Disordered" evidence="1">
    <location>
        <begin position="182"/>
        <end position="255"/>
    </location>
</feature>
<evidence type="ECO:0000313" key="3">
    <source>
        <dbReference type="Proteomes" id="UP001209540"/>
    </source>
</evidence>
<evidence type="ECO:0000256" key="1">
    <source>
        <dbReference type="SAM" id="MobiDB-lite"/>
    </source>
</evidence>
<sequence>MSSDLQISNISRHGSDLRSKEMLKDEQVMNLVLKSLVGEHAINNYTSIDDGSWIDGKKMDAFFIPKRDIQTLPPVLVQIQDTVDMSFMRQITKYGIHIIDHYEMEPIVLVIGTHIIHSSIVNMISATTKAAYLKTLPSEFCAKELFIMTPDTVKDYLTNLDSNDAALLGKCNREGDSDNNINISGSASIDDNDEGVVNDNDHNSRNALNENADNINTHRSRSTPNENDDDGEGVVDNNDNTLNQDQDGANNSVPSPLSPLVALGYMLMEQKGSLSGLQRYKCNPTILLLSKIVKQYTLDHDIKIQGLVDIATQTRDQFKRILEASNENEPDLKRIRTLASDGVVFTQKCLDKYQRQHNTSNDPSSTTPSFADISATQPVAPNDMTYAAQFKEYYLKRQKRMSWKVCFETGVENGYFKSYKNASSLKSTFNEAQNKKLKKK</sequence>
<keyword evidence="3" id="KW-1185">Reference proteome</keyword>
<proteinExistence type="predicted"/>
<feature type="compositionally biased region" description="Low complexity" evidence="1">
    <location>
        <begin position="358"/>
        <end position="369"/>
    </location>
</feature>
<feature type="compositionally biased region" description="Low complexity" evidence="1">
    <location>
        <begin position="234"/>
        <end position="247"/>
    </location>
</feature>
<accession>A0AAD5P8S1</accession>
<protein>
    <submittedName>
        <fullName evidence="2">Uncharacterized protein</fullName>
    </submittedName>
</protein>
<dbReference type="EMBL" id="JAIXMP010000057">
    <property type="protein sequence ID" value="KAI9244667.1"/>
    <property type="molecule type" value="Genomic_DNA"/>
</dbReference>
<feature type="region of interest" description="Disordered" evidence="1">
    <location>
        <begin position="355"/>
        <end position="374"/>
    </location>
</feature>
<reference evidence="2" key="2">
    <citation type="submission" date="2023-02" db="EMBL/GenBank/DDBJ databases">
        <authorList>
            <consortium name="DOE Joint Genome Institute"/>
            <person name="Mondo S.J."/>
            <person name="Chang Y."/>
            <person name="Wang Y."/>
            <person name="Ahrendt S."/>
            <person name="Andreopoulos W."/>
            <person name="Barry K."/>
            <person name="Beard J."/>
            <person name="Benny G.L."/>
            <person name="Blankenship S."/>
            <person name="Bonito G."/>
            <person name="Cuomo C."/>
            <person name="Desiro A."/>
            <person name="Gervers K.A."/>
            <person name="Hundley H."/>
            <person name="Kuo A."/>
            <person name="LaButti K."/>
            <person name="Lang B.F."/>
            <person name="Lipzen A."/>
            <person name="O'Donnell K."/>
            <person name="Pangilinan J."/>
            <person name="Reynolds N."/>
            <person name="Sandor L."/>
            <person name="Smith M.W."/>
            <person name="Tsang A."/>
            <person name="Grigoriev I.V."/>
            <person name="Stajich J.E."/>
            <person name="Spatafora J.W."/>
        </authorList>
    </citation>
    <scope>NUCLEOTIDE SEQUENCE</scope>
    <source>
        <strain evidence="2">RSA 2281</strain>
    </source>
</reference>
<name>A0AAD5P8S1_9FUNG</name>
<gene>
    <name evidence="2" type="ORF">BDA99DRAFT_610062</name>
</gene>
<feature type="compositionally biased region" description="Polar residues" evidence="1">
    <location>
        <begin position="205"/>
        <end position="217"/>
    </location>
</feature>
<comment type="caution">
    <text evidence="2">The sequence shown here is derived from an EMBL/GenBank/DDBJ whole genome shotgun (WGS) entry which is preliminary data.</text>
</comment>
<dbReference type="Proteomes" id="UP001209540">
    <property type="component" value="Unassembled WGS sequence"/>
</dbReference>
<organism evidence="2 3">
    <name type="scientific">Phascolomyces articulosus</name>
    <dbReference type="NCBI Taxonomy" id="60185"/>
    <lineage>
        <taxon>Eukaryota</taxon>
        <taxon>Fungi</taxon>
        <taxon>Fungi incertae sedis</taxon>
        <taxon>Mucoromycota</taxon>
        <taxon>Mucoromycotina</taxon>
        <taxon>Mucoromycetes</taxon>
        <taxon>Mucorales</taxon>
        <taxon>Lichtheimiaceae</taxon>
        <taxon>Phascolomyces</taxon>
    </lineage>
</organism>